<reference evidence="2 3" key="1">
    <citation type="journal article" date="2014" name="Int. J. Syst. Evol. Microbiol.">
        <title>Complete genome sequence of Corynebacterium casei LMG S-19264T (=DSM 44701T), isolated from a smear-ripened cheese.</title>
        <authorList>
            <consortium name="US DOE Joint Genome Institute (JGI-PGF)"/>
            <person name="Walter F."/>
            <person name="Albersmeier A."/>
            <person name="Kalinowski J."/>
            <person name="Ruckert C."/>
        </authorList>
    </citation>
    <scope>NUCLEOTIDE SEQUENCE [LARGE SCALE GENOMIC DNA]</scope>
    <source>
        <strain evidence="2 3">CGMCC 1.16330</strain>
    </source>
</reference>
<protein>
    <recommendedName>
        <fullName evidence="1">PIN domain-containing protein</fullName>
    </recommendedName>
</protein>
<evidence type="ECO:0000259" key="1">
    <source>
        <dbReference type="Pfam" id="PF01850"/>
    </source>
</evidence>
<sequence>MLDVDTAVAEAWGRMSALRSVPVVDALLAATARVHDLVLVTRNTTDVEGLGVRVLNPFESASS</sequence>
<dbReference type="InterPro" id="IPR002716">
    <property type="entry name" value="PIN_dom"/>
</dbReference>
<proteinExistence type="predicted"/>
<keyword evidence="3" id="KW-1185">Reference proteome</keyword>
<feature type="domain" description="PIN" evidence="1">
    <location>
        <begin position="2"/>
        <end position="44"/>
    </location>
</feature>
<dbReference type="SUPFAM" id="SSF88723">
    <property type="entry name" value="PIN domain-like"/>
    <property type="match status" value="1"/>
</dbReference>
<dbReference type="Gene3D" id="3.40.50.1010">
    <property type="entry name" value="5'-nuclease"/>
    <property type="match status" value="1"/>
</dbReference>
<dbReference type="Pfam" id="PF01850">
    <property type="entry name" value="PIN"/>
    <property type="match status" value="1"/>
</dbReference>
<evidence type="ECO:0000313" key="2">
    <source>
        <dbReference type="EMBL" id="GGG42359.1"/>
    </source>
</evidence>
<dbReference type="EMBL" id="BMKS01000011">
    <property type="protein sequence ID" value="GGG42359.1"/>
    <property type="molecule type" value="Genomic_DNA"/>
</dbReference>
<name>A0A8J2ZDQ2_9PROT</name>
<accession>A0A8J2ZDQ2</accession>
<comment type="caution">
    <text evidence="2">The sequence shown here is derived from an EMBL/GenBank/DDBJ whole genome shotgun (WGS) entry which is preliminary data.</text>
</comment>
<dbReference type="InterPro" id="IPR029060">
    <property type="entry name" value="PIN-like_dom_sf"/>
</dbReference>
<evidence type="ECO:0000313" key="3">
    <source>
        <dbReference type="Proteomes" id="UP000597507"/>
    </source>
</evidence>
<dbReference type="Proteomes" id="UP000597507">
    <property type="component" value="Unassembled WGS sequence"/>
</dbReference>
<gene>
    <name evidence="2" type="ORF">GCM10010964_32290</name>
</gene>
<organism evidence="2 3">
    <name type="scientific">Caldovatus sediminis</name>
    <dbReference type="NCBI Taxonomy" id="2041189"/>
    <lineage>
        <taxon>Bacteria</taxon>
        <taxon>Pseudomonadati</taxon>
        <taxon>Pseudomonadota</taxon>
        <taxon>Alphaproteobacteria</taxon>
        <taxon>Acetobacterales</taxon>
        <taxon>Roseomonadaceae</taxon>
        <taxon>Caldovatus</taxon>
    </lineage>
</organism>
<dbReference type="AlphaFoldDB" id="A0A8J2ZDQ2"/>